<dbReference type="CDD" id="cd19978">
    <property type="entry name" value="PBP1_ABC_ligand_binding-like"/>
    <property type="match status" value="1"/>
</dbReference>
<dbReference type="RefSeq" id="WP_284208350.1">
    <property type="nucleotide sequence ID" value="NZ_BSSU01000011.1"/>
</dbReference>
<dbReference type="Proteomes" id="UP001157133">
    <property type="component" value="Unassembled WGS sequence"/>
</dbReference>
<protein>
    <submittedName>
        <fullName evidence="5">ABC transporter substrate-binding protein</fullName>
    </submittedName>
</protein>
<sequence>MLIKLVLLIFIVLSAPFYACADQINNIVLGVSNATSGPASQLGSKLNNGAIAFFNKLNRAGGIHGQSVELQLLDDSYEPYLTKKNTQSLLTKFNVFALFNYVGTPTSHSIYQQIIDQQIIYLTPFTGAQFLREPFANNIVHLRASYRREVEAHVKYLVEDKKIREIGIMVQADQFGAALEEEYIRALAAYGLSLVVNTRFRRNTLDVHWALTKLKKSNAQAIGFAGTYKPLASLINKATQQGFTPFFMSVSFVSSQDLFSRIQPSNKVFVSEVMPDPKTCRLAICDDFINDMDTLGIKSYGRIELEGYVNAYLFSQLASKCEAPLTKSCFLQQANQWHRQTLGKNKRFNELQDILNVNVELVSRSK</sequence>
<feature type="chain" id="PRO_5045361581" evidence="3">
    <location>
        <begin position="22"/>
        <end position="366"/>
    </location>
</feature>
<proteinExistence type="inferred from homology"/>
<accession>A0ABQ6H5Q4</accession>
<comment type="caution">
    <text evidence="5">The sequence shown here is derived from an EMBL/GenBank/DDBJ whole genome shotgun (WGS) entry which is preliminary data.</text>
</comment>
<dbReference type="Gene3D" id="3.40.50.2300">
    <property type="match status" value="2"/>
</dbReference>
<evidence type="ECO:0000259" key="4">
    <source>
        <dbReference type="Pfam" id="PF13458"/>
    </source>
</evidence>
<dbReference type="SUPFAM" id="SSF53822">
    <property type="entry name" value="Periplasmic binding protein-like I"/>
    <property type="match status" value="1"/>
</dbReference>
<keyword evidence="2 3" id="KW-0732">Signal</keyword>
<name>A0ABQ6H5Q4_9GAMM</name>
<gene>
    <name evidence="5" type="ORF">theurythT_23940</name>
</gene>
<evidence type="ECO:0000256" key="1">
    <source>
        <dbReference type="ARBA" id="ARBA00010062"/>
    </source>
</evidence>
<evidence type="ECO:0000256" key="3">
    <source>
        <dbReference type="SAM" id="SignalP"/>
    </source>
</evidence>
<reference evidence="5 6" key="1">
    <citation type="submission" date="2023-03" db="EMBL/GenBank/DDBJ databases">
        <title>Draft genome sequence of Thalassotalea eurytherma JCM 18482T.</title>
        <authorList>
            <person name="Sawabe T."/>
        </authorList>
    </citation>
    <scope>NUCLEOTIDE SEQUENCE [LARGE SCALE GENOMIC DNA]</scope>
    <source>
        <strain evidence="5 6">JCM 18482</strain>
    </source>
</reference>
<evidence type="ECO:0000313" key="5">
    <source>
        <dbReference type="EMBL" id="GLX82942.1"/>
    </source>
</evidence>
<comment type="similarity">
    <text evidence="1">Belongs to the leucine-binding protein family.</text>
</comment>
<organism evidence="5 6">
    <name type="scientific">Thalassotalea eurytherma</name>
    <dbReference type="NCBI Taxonomy" id="1144278"/>
    <lineage>
        <taxon>Bacteria</taxon>
        <taxon>Pseudomonadati</taxon>
        <taxon>Pseudomonadota</taxon>
        <taxon>Gammaproteobacteria</taxon>
        <taxon>Alteromonadales</taxon>
        <taxon>Colwelliaceae</taxon>
        <taxon>Thalassotalea</taxon>
    </lineage>
</organism>
<dbReference type="Pfam" id="PF13458">
    <property type="entry name" value="Peripla_BP_6"/>
    <property type="match status" value="1"/>
</dbReference>
<dbReference type="InterPro" id="IPR028081">
    <property type="entry name" value="Leu-bd"/>
</dbReference>
<evidence type="ECO:0000256" key="2">
    <source>
        <dbReference type="ARBA" id="ARBA00022729"/>
    </source>
</evidence>
<dbReference type="InterPro" id="IPR028082">
    <property type="entry name" value="Peripla_BP_I"/>
</dbReference>
<feature type="signal peptide" evidence="3">
    <location>
        <begin position="1"/>
        <end position="21"/>
    </location>
</feature>
<dbReference type="PANTHER" id="PTHR47235">
    <property type="entry name" value="BLR6548 PROTEIN"/>
    <property type="match status" value="1"/>
</dbReference>
<evidence type="ECO:0000313" key="6">
    <source>
        <dbReference type="Proteomes" id="UP001157133"/>
    </source>
</evidence>
<dbReference type="PANTHER" id="PTHR47235:SF1">
    <property type="entry name" value="BLR6548 PROTEIN"/>
    <property type="match status" value="1"/>
</dbReference>
<feature type="domain" description="Leucine-binding protein" evidence="4">
    <location>
        <begin position="27"/>
        <end position="338"/>
    </location>
</feature>
<dbReference type="EMBL" id="BSSU01000011">
    <property type="protein sequence ID" value="GLX82942.1"/>
    <property type="molecule type" value="Genomic_DNA"/>
</dbReference>
<keyword evidence="6" id="KW-1185">Reference proteome</keyword>